<dbReference type="GO" id="GO:0003677">
    <property type="term" value="F:DNA binding"/>
    <property type="evidence" value="ECO:0007669"/>
    <property type="project" value="UniProtKB-KW"/>
</dbReference>
<evidence type="ECO:0000259" key="3">
    <source>
        <dbReference type="PROSITE" id="PS51253"/>
    </source>
</evidence>
<dbReference type="Pfam" id="PF03221">
    <property type="entry name" value="HTH_Tnp_Tc5"/>
    <property type="match status" value="1"/>
</dbReference>
<comment type="caution">
    <text evidence="4">The sequence shown here is derived from an EMBL/GenBank/DDBJ whole genome shotgun (WGS) entry which is preliminary data.</text>
</comment>
<name>A0A8S3Y686_PARAO</name>
<reference evidence="4" key="1">
    <citation type="submission" date="2021-04" db="EMBL/GenBank/DDBJ databases">
        <authorList>
            <person name="Tunstrom K."/>
        </authorList>
    </citation>
    <scope>NUCLEOTIDE SEQUENCE</scope>
</reference>
<dbReference type="OrthoDB" id="8194222at2759"/>
<proteinExistence type="predicted"/>
<evidence type="ECO:0000256" key="1">
    <source>
        <dbReference type="ARBA" id="ARBA00023125"/>
    </source>
</evidence>
<dbReference type="Pfam" id="PF05225">
    <property type="entry name" value="HTH_psq"/>
    <property type="match status" value="1"/>
</dbReference>
<dbReference type="AlphaFoldDB" id="A0A8S3Y686"/>
<keyword evidence="2" id="KW-0539">Nucleus</keyword>
<gene>
    <name evidence="4" type="ORF">PAPOLLO_LOCUS26206</name>
</gene>
<evidence type="ECO:0000256" key="2">
    <source>
        <dbReference type="ARBA" id="ARBA00023242"/>
    </source>
</evidence>
<organism evidence="4 5">
    <name type="scientific">Parnassius apollo</name>
    <name type="common">Apollo butterfly</name>
    <name type="synonym">Papilio apollo</name>
    <dbReference type="NCBI Taxonomy" id="110799"/>
    <lineage>
        <taxon>Eukaryota</taxon>
        <taxon>Metazoa</taxon>
        <taxon>Ecdysozoa</taxon>
        <taxon>Arthropoda</taxon>
        <taxon>Hexapoda</taxon>
        <taxon>Insecta</taxon>
        <taxon>Pterygota</taxon>
        <taxon>Neoptera</taxon>
        <taxon>Endopterygota</taxon>
        <taxon>Lepidoptera</taxon>
        <taxon>Glossata</taxon>
        <taxon>Ditrysia</taxon>
        <taxon>Papilionoidea</taxon>
        <taxon>Papilionidae</taxon>
        <taxon>Parnassiinae</taxon>
        <taxon>Parnassini</taxon>
        <taxon>Parnassius</taxon>
        <taxon>Parnassius</taxon>
    </lineage>
</organism>
<evidence type="ECO:0000313" key="5">
    <source>
        <dbReference type="Proteomes" id="UP000691718"/>
    </source>
</evidence>
<dbReference type="Proteomes" id="UP000691718">
    <property type="component" value="Unassembled WGS sequence"/>
</dbReference>
<keyword evidence="1" id="KW-0238">DNA-binding</keyword>
<keyword evidence="5" id="KW-1185">Reference proteome</keyword>
<sequence>MPRNYSRKTDRQDWDKTSMEKAIEAVKNNEMGWLLASKVFNVPQSTLRRHALKQNKVLAPTTKGLGRYRSVFTYEMERELVEHIKLLETRLFGFTRKEVLELAYQFADVNNIPHNFNNEKKMAGKEWLAGFRRRHPDISLRKPEATSAARAQAFNKPQVALFFNTYQDIIQSNNISPHRLYNVDESALSTVQRPQKVFATTGRKQVGALTSAEKG</sequence>
<accession>A0A8S3Y686</accession>
<feature type="domain" description="HTH CENPB-type" evidence="3">
    <location>
        <begin position="64"/>
        <end position="141"/>
    </location>
</feature>
<dbReference type="PROSITE" id="PS51253">
    <property type="entry name" value="HTH_CENPB"/>
    <property type="match status" value="1"/>
</dbReference>
<dbReference type="EMBL" id="CAJQZP010001576">
    <property type="protein sequence ID" value="CAG5055194.1"/>
    <property type="molecule type" value="Genomic_DNA"/>
</dbReference>
<protein>
    <submittedName>
        <fullName evidence="4">(apollo) hypothetical protein</fullName>
    </submittedName>
</protein>
<dbReference type="InterPro" id="IPR007889">
    <property type="entry name" value="HTH_Psq"/>
</dbReference>
<evidence type="ECO:0000313" key="4">
    <source>
        <dbReference type="EMBL" id="CAG5055194.1"/>
    </source>
</evidence>
<dbReference type="InterPro" id="IPR006600">
    <property type="entry name" value="HTH_CenpB_DNA-bd_dom"/>
</dbReference>